<dbReference type="AlphaFoldDB" id="A0A174AMW4"/>
<dbReference type="InterPro" id="IPR029058">
    <property type="entry name" value="AB_hydrolase_fold"/>
</dbReference>
<dbReference type="OrthoDB" id="24847at2"/>
<dbReference type="Pfam" id="PF20434">
    <property type="entry name" value="BD-FAE"/>
    <property type="match status" value="1"/>
</dbReference>
<evidence type="ECO:0000259" key="3">
    <source>
        <dbReference type="Pfam" id="PF20434"/>
    </source>
</evidence>
<dbReference type="RefSeq" id="WP_082427733.1">
    <property type="nucleotide sequence ID" value="NZ_CABIWZ010000011.1"/>
</dbReference>
<keyword evidence="1 4" id="KW-0378">Hydrolase</keyword>
<reference evidence="4 5" key="1">
    <citation type="submission" date="2015-09" db="EMBL/GenBank/DDBJ databases">
        <authorList>
            <consortium name="Pathogen Informatics"/>
        </authorList>
    </citation>
    <scope>NUCLEOTIDE SEQUENCE [LARGE SCALE GENOMIC DNA]</scope>
    <source>
        <strain evidence="4 5">2789STDY5608828</strain>
    </source>
</reference>
<feature type="chain" id="PRO_5008017785" evidence="2">
    <location>
        <begin position="31"/>
        <end position="346"/>
    </location>
</feature>
<keyword evidence="2" id="KW-0732">Signal</keyword>
<dbReference type="GO" id="GO:0016787">
    <property type="term" value="F:hydrolase activity"/>
    <property type="evidence" value="ECO:0007669"/>
    <property type="project" value="UniProtKB-KW"/>
</dbReference>
<evidence type="ECO:0000256" key="1">
    <source>
        <dbReference type="ARBA" id="ARBA00022801"/>
    </source>
</evidence>
<keyword evidence="5" id="KW-1185">Reference proteome</keyword>
<dbReference type="PANTHER" id="PTHR48081:SF13">
    <property type="entry name" value="ALPHA_BETA HYDROLASE"/>
    <property type="match status" value="1"/>
</dbReference>
<dbReference type="InterPro" id="IPR049492">
    <property type="entry name" value="BD-FAE-like_dom"/>
</dbReference>
<feature type="domain" description="BD-FAE-like" evidence="3">
    <location>
        <begin position="87"/>
        <end position="305"/>
    </location>
</feature>
<evidence type="ECO:0000313" key="4">
    <source>
        <dbReference type="EMBL" id="CUN88825.1"/>
    </source>
</evidence>
<evidence type="ECO:0000313" key="5">
    <source>
        <dbReference type="Proteomes" id="UP000095546"/>
    </source>
</evidence>
<dbReference type="PANTHER" id="PTHR48081">
    <property type="entry name" value="AB HYDROLASE SUPERFAMILY PROTEIN C4A8.06C"/>
    <property type="match status" value="1"/>
</dbReference>
<feature type="signal peptide" evidence="2">
    <location>
        <begin position="1"/>
        <end position="30"/>
    </location>
</feature>
<dbReference type="EC" id="3.1.1.-" evidence="4"/>
<dbReference type="STRING" id="187979.ERS852385_01612"/>
<gene>
    <name evidence="4" type="primary">aes</name>
    <name evidence="4" type="ORF">ERS852385_01612</name>
</gene>
<evidence type="ECO:0000256" key="2">
    <source>
        <dbReference type="SAM" id="SignalP"/>
    </source>
</evidence>
<name>A0A174AMW4_9FIRM</name>
<accession>A0A174AMW4</accession>
<dbReference type="InterPro" id="IPR050300">
    <property type="entry name" value="GDXG_lipolytic_enzyme"/>
</dbReference>
<dbReference type="Gene3D" id="3.40.50.1820">
    <property type="entry name" value="alpha/beta hydrolase"/>
    <property type="match status" value="1"/>
</dbReference>
<dbReference type="SUPFAM" id="SSF53474">
    <property type="entry name" value="alpha/beta-Hydrolases"/>
    <property type="match status" value="1"/>
</dbReference>
<dbReference type="eggNOG" id="COG0657">
    <property type="taxonomic scope" value="Bacteria"/>
</dbReference>
<sequence>MKATYKKMVKMAMMTVMAGGIMMMGQSAMAAPAQPQVHVDSATKDMPGHVASKVLDVKADKTEVGLISNVVYEQVPSRGYANVPMQMDILQPKTKEKKPAILFVTGGGFINANKDNGIQLRMHLAENGYVVGSINYRVAPTAKFPEPLEDVKAAIRYLKANADRFGIDPARVGIVGGSAGGYLTAMAGTTSGTTTFDKGENLQVTSDVKAAVDLYGLSDLTQVGADFSEEVQAKHLSAGATEALWVNGSPVFGGRDGGILADKQAAEAANPIHYISKTSAPMLLMHGTADTVVSPSQTDLLYQALQKSGIPSERYLVTGAAHGGKYWVQEPVLKIITDFFDQYLKK</sequence>
<protein>
    <submittedName>
        <fullName evidence="4">Acetyl esterase</fullName>
        <ecNumber evidence="4">3.1.1.-</ecNumber>
    </submittedName>
</protein>
<proteinExistence type="predicted"/>
<dbReference type="Proteomes" id="UP000095546">
    <property type="component" value="Unassembled WGS sequence"/>
</dbReference>
<organism evidence="4 5">
    <name type="scientific">Mitsuokella jalaludinii</name>
    <dbReference type="NCBI Taxonomy" id="187979"/>
    <lineage>
        <taxon>Bacteria</taxon>
        <taxon>Bacillati</taxon>
        <taxon>Bacillota</taxon>
        <taxon>Negativicutes</taxon>
        <taxon>Selenomonadales</taxon>
        <taxon>Selenomonadaceae</taxon>
        <taxon>Mitsuokella</taxon>
    </lineage>
</organism>
<dbReference type="EMBL" id="CYYU01000011">
    <property type="protein sequence ID" value="CUN88825.1"/>
    <property type="molecule type" value="Genomic_DNA"/>
</dbReference>